<dbReference type="Gene3D" id="1.10.357.10">
    <property type="entry name" value="Tetracycline Repressor, domain 2"/>
    <property type="match status" value="1"/>
</dbReference>
<dbReference type="PANTHER" id="PTHR47506:SF1">
    <property type="entry name" value="HTH-TYPE TRANSCRIPTIONAL REGULATOR YJDC"/>
    <property type="match status" value="1"/>
</dbReference>
<dbReference type="EMBL" id="CP043494">
    <property type="protein sequence ID" value="WNG52870.1"/>
    <property type="molecule type" value="Genomic_DNA"/>
</dbReference>
<dbReference type="InterPro" id="IPR011075">
    <property type="entry name" value="TetR_C"/>
</dbReference>
<evidence type="ECO:0000259" key="5">
    <source>
        <dbReference type="Pfam" id="PF16925"/>
    </source>
</evidence>
<evidence type="ECO:0000313" key="6">
    <source>
        <dbReference type="EMBL" id="WNG52870.1"/>
    </source>
</evidence>
<feature type="domain" description="Tetracyclin repressor-like C-terminal" evidence="5">
    <location>
        <begin position="68"/>
        <end position="157"/>
    </location>
</feature>
<proteinExistence type="predicted"/>
<keyword evidence="7" id="KW-1185">Reference proteome</keyword>
<accession>A0ABY9XBV9</accession>
<evidence type="ECO:0000256" key="1">
    <source>
        <dbReference type="ARBA" id="ARBA00023015"/>
    </source>
</evidence>
<dbReference type="Proteomes" id="UP001611383">
    <property type="component" value="Chromosome"/>
</dbReference>
<sequence>MEVFWAKGYEGAQVADLTSAMGINPPSFYAAFGSKEAAFREALELYLGTAGAGSMRALEEAETVQEAIEAMLRASVESALAAPHAKGCLVVLGLVNCAPDNAPLGGHLTEMRHTTFRLIHQRIERGVREGDLPAHVNTQALAAFYCTVMQGLSLRARDGAPREELLGTVTLSMGVLNGRTGARRV</sequence>
<dbReference type="InterPro" id="IPR009057">
    <property type="entry name" value="Homeodomain-like_sf"/>
</dbReference>
<dbReference type="InterPro" id="IPR001647">
    <property type="entry name" value="HTH_TetR"/>
</dbReference>
<keyword evidence="3" id="KW-0804">Transcription</keyword>
<evidence type="ECO:0000256" key="3">
    <source>
        <dbReference type="ARBA" id="ARBA00023163"/>
    </source>
</evidence>
<dbReference type="InterPro" id="IPR036271">
    <property type="entry name" value="Tet_transcr_reg_TetR-rel_C_sf"/>
</dbReference>
<dbReference type="PANTHER" id="PTHR47506">
    <property type="entry name" value="TRANSCRIPTIONAL REGULATORY PROTEIN"/>
    <property type="match status" value="1"/>
</dbReference>
<evidence type="ECO:0000313" key="7">
    <source>
        <dbReference type="Proteomes" id="UP001611383"/>
    </source>
</evidence>
<organism evidence="6 7">
    <name type="scientific">Archangium minus</name>
    <dbReference type="NCBI Taxonomy" id="83450"/>
    <lineage>
        <taxon>Bacteria</taxon>
        <taxon>Pseudomonadati</taxon>
        <taxon>Myxococcota</taxon>
        <taxon>Myxococcia</taxon>
        <taxon>Myxococcales</taxon>
        <taxon>Cystobacterineae</taxon>
        <taxon>Archangiaceae</taxon>
        <taxon>Archangium</taxon>
    </lineage>
</organism>
<dbReference type="SUPFAM" id="SSF46689">
    <property type="entry name" value="Homeodomain-like"/>
    <property type="match status" value="1"/>
</dbReference>
<evidence type="ECO:0000256" key="2">
    <source>
        <dbReference type="ARBA" id="ARBA00023125"/>
    </source>
</evidence>
<gene>
    <name evidence="6" type="ORF">F0U60_41355</name>
</gene>
<protein>
    <submittedName>
        <fullName evidence="6">TetR/AcrR family transcriptional regulator</fullName>
    </submittedName>
</protein>
<dbReference type="Gene3D" id="1.10.10.60">
    <property type="entry name" value="Homeodomain-like"/>
    <property type="match status" value="1"/>
</dbReference>
<dbReference type="SUPFAM" id="SSF48498">
    <property type="entry name" value="Tetracyclin repressor-like, C-terminal domain"/>
    <property type="match status" value="1"/>
</dbReference>
<keyword evidence="2" id="KW-0238">DNA-binding</keyword>
<dbReference type="Pfam" id="PF16925">
    <property type="entry name" value="TetR_C_13"/>
    <property type="match status" value="1"/>
</dbReference>
<name>A0ABY9XBV9_9BACT</name>
<keyword evidence="1" id="KW-0805">Transcription regulation</keyword>
<reference evidence="6 7" key="1">
    <citation type="submission" date="2019-08" db="EMBL/GenBank/DDBJ databases">
        <title>Archangium and Cystobacter genomes.</title>
        <authorList>
            <person name="Chen I.-C.K."/>
            <person name="Wielgoss S."/>
        </authorList>
    </citation>
    <scope>NUCLEOTIDE SEQUENCE [LARGE SCALE GENOMIC DNA]</scope>
    <source>
        <strain evidence="6 7">Cbm 6</strain>
    </source>
</reference>
<evidence type="ECO:0000259" key="4">
    <source>
        <dbReference type="Pfam" id="PF00440"/>
    </source>
</evidence>
<feature type="domain" description="HTH tetR-type" evidence="4">
    <location>
        <begin position="1"/>
        <end position="41"/>
    </location>
</feature>
<dbReference type="Pfam" id="PF00440">
    <property type="entry name" value="TetR_N"/>
    <property type="match status" value="1"/>
</dbReference>